<dbReference type="Pfam" id="PF02954">
    <property type="entry name" value="HTH_8"/>
    <property type="match status" value="1"/>
</dbReference>
<dbReference type="GO" id="GO:0005737">
    <property type="term" value="C:cytoplasm"/>
    <property type="evidence" value="ECO:0007669"/>
    <property type="project" value="UniProtKB-SubCell"/>
</dbReference>
<dbReference type="PROSITE" id="PS00676">
    <property type="entry name" value="SIGMA54_INTERACT_2"/>
    <property type="match status" value="1"/>
</dbReference>
<organism evidence="18">
    <name type="scientific">hydrothermal vent metagenome</name>
    <dbReference type="NCBI Taxonomy" id="652676"/>
    <lineage>
        <taxon>unclassified sequences</taxon>
        <taxon>metagenomes</taxon>
        <taxon>ecological metagenomes</taxon>
    </lineage>
</organism>
<dbReference type="Gene3D" id="3.40.50.2300">
    <property type="match status" value="1"/>
</dbReference>
<evidence type="ECO:0000256" key="2">
    <source>
        <dbReference type="ARBA" id="ARBA00019059"/>
    </source>
</evidence>
<evidence type="ECO:0000256" key="15">
    <source>
        <dbReference type="ARBA" id="ARBA00031910"/>
    </source>
</evidence>
<dbReference type="PANTHER" id="PTHR32071">
    <property type="entry name" value="TRANSCRIPTIONAL REGULATORY PROTEIN"/>
    <property type="match status" value="1"/>
</dbReference>
<dbReference type="PROSITE" id="PS50045">
    <property type="entry name" value="SIGMA54_INTERACT_4"/>
    <property type="match status" value="1"/>
</dbReference>
<reference evidence="18" key="1">
    <citation type="submission" date="2018-06" db="EMBL/GenBank/DDBJ databases">
        <authorList>
            <person name="Zhirakovskaya E."/>
        </authorList>
    </citation>
    <scope>NUCLEOTIDE SEQUENCE</scope>
</reference>
<evidence type="ECO:0000313" key="18">
    <source>
        <dbReference type="EMBL" id="VAV99311.1"/>
    </source>
</evidence>
<dbReference type="InterPro" id="IPR002197">
    <property type="entry name" value="HTH_Fis"/>
</dbReference>
<dbReference type="EMBL" id="UOEJ01000112">
    <property type="protein sequence ID" value="VAV99311.1"/>
    <property type="molecule type" value="Genomic_DNA"/>
</dbReference>
<evidence type="ECO:0000256" key="4">
    <source>
        <dbReference type="ARBA" id="ARBA00022491"/>
    </source>
</evidence>
<evidence type="ECO:0000256" key="5">
    <source>
        <dbReference type="ARBA" id="ARBA00022553"/>
    </source>
</evidence>
<dbReference type="SMART" id="SM00448">
    <property type="entry name" value="REC"/>
    <property type="match status" value="1"/>
</dbReference>
<protein>
    <recommendedName>
        <fullName evidence="2">DNA-binding transcriptional regulator NtrC</fullName>
    </recommendedName>
    <alternativeName>
        <fullName evidence="14">Nitrogen regulation protein NR(I)</fullName>
    </alternativeName>
    <alternativeName>
        <fullName evidence="15">Nitrogen regulator I</fullName>
    </alternativeName>
</protein>
<feature type="domain" description="Response regulatory" evidence="17">
    <location>
        <begin position="4"/>
        <end position="121"/>
    </location>
</feature>
<dbReference type="PROSITE" id="PS00675">
    <property type="entry name" value="SIGMA54_INTERACT_1"/>
    <property type="match status" value="1"/>
</dbReference>
<dbReference type="AlphaFoldDB" id="A0A3B0S936"/>
<dbReference type="GO" id="GO:0000160">
    <property type="term" value="P:phosphorelay signal transduction system"/>
    <property type="evidence" value="ECO:0007669"/>
    <property type="project" value="UniProtKB-KW"/>
</dbReference>
<dbReference type="PROSITE" id="PS00688">
    <property type="entry name" value="SIGMA54_INTERACT_3"/>
    <property type="match status" value="1"/>
</dbReference>
<dbReference type="CDD" id="cd00009">
    <property type="entry name" value="AAA"/>
    <property type="match status" value="1"/>
</dbReference>
<dbReference type="SMART" id="SM00382">
    <property type="entry name" value="AAA"/>
    <property type="match status" value="1"/>
</dbReference>
<dbReference type="Pfam" id="PF00072">
    <property type="entry name" value="Response_reg"/>
    <property type="match status" value="1"/>
</dbReference>
<keyword evidence="12" id="KW-0804">Transcription</keyword>
<accession>A0A3B0S936</accession>
<dbReference type="PRINTS" id="PR01590">
    <property type="entry name" value="HTHFIS"/>
</dbReference>
<dbReference type="Gene3D" id="1.10.8.60">
    <property type="match status" value="1"/>
</dbReference>
<dbReference type="SUPFAM" id="SSF46689">
    <property type="entry name" value="Homeodomain-like"/>
    <property type="match status" value="1"/>
</dbReference>
<dbReference type="InterPro" id="IPR001789">
    <property type="entry name" value="Sig_transdc_resp-reg_receiver"/>
</dbReference>
<evidence type="ECO:0000256" key="13">
    <source>
        <dbReference type="ARBA" id="ARBA00023231"/>
    </source>
</evidence>
<keyword evidence="3" id="KW-0963">Cytoplasm</keyword>
<dbReference type="Gene3D" id="1.10.10.60">
    <property type="entry name" value="Homeodomain-like"/>
    <property type="match status" value="1"/>
</dbReference>
<keyword evidence="5" id="KW-0597">Phosphoprotein</keyword>
<dbReference type="GO" id="GO:0043565">
    <property type="term" value="F:sequence-specific DNA binding"/>
    <property type="evidence" value="ECO:0007669"/>
    <property type="project" value="InterPro"/>
</dbReference>
<comment type="subcellular location">
    <subcellularLocation>
        <location evidence="1">Cytoplasm</location>
    </subcellularLocation>
</comment>
<dbReference type="InterPro" id="IPR003593">
    <property type="entry name" value="AAA+_ATPase"/>
</dbReference>
<dbReference type="Pfam" id="PF00158">
    <property type="entry name" value="Sigma54_activat"/>
    <property type="match status" value="1"/>
</dbReference>
<dbReference type="InterPro" id="IPR025944">
    <property type="entry name" value="Sigma_54_int_dom_CS"/>
</dbReference>
<evidence type="ECO:0000259" key="16">
    <source>
        <dbReference type="PROSITE" id="PS50045"/>
    </source>
</evidence>
<dbReference type="SUPFAM" id="SSF52172">
    <property type="entry name" value="CheY-like"/>
    <property type="match status" value="1"/>
</dbReference>
<dbReference type="InterPro" id="IPR009057">
    <property type="entry name" value="Homeodomain-like_sf"/>
</dbReference>
<dbReference type="Pfam" id="PF25601">
    <property type="entry name" value="AAA_lid_14"/>
    <property type="match status" value="1"/>
</dbReference>
<keyword evidence="9" id="KW-0805">Transcription regulation</keyword>
<dbReference type="FunFam" id="3.40.50.300:FF:000006">
    <property type="entry name" value="DNA-binding transcriptional regulator NtrC"/>
    <property type="match status" value="1"/>
</dbReference>
<dbReference type="InterPro" id="IPR025943">
    <property type="entry name" value="Sigma_54_int_dom_ATP-bd_2"/>
</dbReference>
<proteinExistence type="predicted"/>
<keyword evidence="13" id="KW-0535">Nitrogen fixation</keyword>
<keyword evidence="8" id="KW-0902">Two-component regulatory system</keyword>
<dbReference type="InterPro" id="IPR011006">
    <property type="entry name" value="CheY-like_superfamily"/>
</dbReference>
<evidence type="ECO:0000256" key="6">
    <source>
        <dbReference type="ARBA" id="ARBA00022741"/>
    </source>
</evidence>
<keyword evidence="7" id="KW-0067">ATP-binding</keyword>
<evidence type="ECO:0000256" key="1">
    <source>
        <dbReference type="ARBA" id="ARBA00004496"/>
    </source>
</evidence>
<feature type="domain" description="Sigma-54 factor interaction" evidence="16">
    <location>
        <begin position="146"/>
        <end position="375"/>
    </location>
</feature>
<dbReference type="InterPro" id="IPR027417">
    <property type="entry name" value="P-loop_NTPase"/>
</dbReference>
<dbReference type="GO" id="GO:0005524">
    <property type="term" value="F:ATP binding"/>
    <property type="evidence" value="ECO:0007669"/>
    <property type="project" value="UniProtKB-KW"/>
</dbReference>
<evidence type="ECO:0000256" key="7">
    <source>
        <dbReference type="ARBA" id="ARBA00022840"/>
    </source>
</evidence>
<dbReference type="GO" id="GO:0006355">
    <property type="term" value="P:regulation of DNA-templated transcription"/>
    <property type="evidence" value="ECO:0007669"/>
    <property type="project" value="InterPro"/>
</dbReference>
<evidence type="ECO:0000256" key="3">
    <source>
        <dbReference type="ARBA" id="ARBA00022490"/>
    </source>
</evidence>
<dbReference type="PANTHER" id="PTHR32071:SF95">
    <property type="entry name" value="DNA-BINDING TRANSCRIPTIONAL REGULATOR NTRC"/>
    <property type="match status" value="1"/>
</dbReference>
<evidence type="ECO:0000256" key="8">
    <source>
        <dbReference type="ARBA" id="ARBA00023012"/>
    </source>
</evidence>
<dbReference type="PROSITE" id="PS50110">
    <property type="entry name" value="RESPONSE_REGULATORY"/>
    <property type="match status" value="1"/>
</dbReference>
<keyword evidence="6" id="KW-0547">Nucleotide-binding</keyword>
<keyword evidence="4" id="KW-0678">Repressor</keyword>
<dbReference type="SUPFAM" id="SSF52540">
    <property type="entry name" value="P-loop containing nucleoside triphosphate hydrolases"/>
    <property type="match status" value="1"/>
</dbReference>
<sequence>MTKLILIVEDDPSQREMLKYALNQTGYTVEEASSGHEALGILSGDMARQFDLILLDMMIGEITGKDVLKFAQDTLPGLPVIVLTGQSSVNNAVAAMRGGAVDFISKPVQVDRLRVSIENALRLNKLSGEISRLNRKWSGQLGFDDLVGTSRAMKKVVTMAKKAAGSNIPILLEGESGVGKEVFARAIQGESERSGKPFVVVNCGAIPGNLVESILFGHEKGAFTGAEERHTGKFADADGGTIFLDEIGELPLDLQVKLLRVLQEGEVDPIGSSQVIKVDVRVISATNRRLKDMVEQGDFREDLFYRLNIFPISLPPLRHRKGDIEHLVPYFTQNISISEGCPIKKLSPDAMGLLTSYDWPGNIRQLENALFRAVILSDGVSITSADFPQIRSNIMRQAAADKQLRRRKGDKTHDHGSDDIVMADNILSVLDEMGDIRAIQDVEKDMISYSMNKYDGRMSEVARRLGVGRSTLYRKVAEFGLDENIR</sequence>
<evidence type="ECO:0000256" key="14">
    <source>
        <dbReference type="ARBA" id="ARBA00029881"/>
    </source>
</evidence>
<evidence type="ECO:0000256" key="9">
    <source>
        <dbReference type="ARBA" id="ARBA00023015"/>
    </source>
</evidence>
<keyword evidence="10" id="KW-0238">DNA-binding</keyword>
<dbReference type="InterPro" id="IPR058031">
    <property type="entry name" value="AAA_lid_NorR"/>
</dbReference>
<name>A0A3B0S936_9ZZZZ</name>
<evidence type="ECO:0000256" key="12">
    <source>
        <dbReference type="ARBA" id="ARBA00023163"/>
    </source>
</evidence>
<dbReference type="Gene3D" id="3.40.50.300">
    <property type="entry name" value="P-loop containing nucleotide triphosphate hydrolases"/>
    <property type="match status" value="1"/>
</dbReference>
<keyword evidence="11" id="KW-0010">Activator</keyword>
<dbReference type="InterPro" id="IPR002078">
    <property type="entry name" value="Sigma_54_int"/>
</dbReference>
<evidence type="ECO:0000259" key="17">
    <source>
        <dbReference type="PROSITE" id="PS50110"/>
    </source>
</evidence>
<gene>
    <name evidence="18" type="ORF">MNBD_ALPHA01-1382</name>
</gene>
<evidence type="ECO:0000256" key="11">
    <source>
        <dbReference type="ARBA" id="ARBA00023159"/>
    </source>
</evidence>
<evidence type="ECO:0000256" key="10">
    <source>
        <dbReference type="ARBA" id="ARBA00023125"/>
    </source>
</evidence>
<dbReference type="InterPro" id="IPR025662">
    <property type="entry name" value="Sigma_54_int_dom_ATP-bd_1"/>
</dbReference>